<dbReference type="STRING" id="320771.Cflav_PD2184"/>
<comment type="caution">
    <text evidence="3">The sequence shown here is derived from an EMBL/GenBank/DDBJ whole genome shotgun (WGS) entry which is preliminary data.</text>
</comment>
<evidence type="ECO:0000313" key="4">
    <source>
        <dbReference type="Proteomes" id="UP000003688"/>
    </source>
</evidence>
<organism evidence="3 4">
    <name type="scientific">Pedosphaera parvula (strain Ellin514)</name>
    <dbReference type="NCBI Taxonomy" id="320771"/>
    <lineage>
        <taxon>Bacteria</taxon>
        <taxon>Pseudomonadati</taxon>
        <taxon>Verrucomicrobiota</taxon>
        <taxon>Pedosphaerae</taxon>
        <taxon>Pedosphaerales</taxon>
        <taxon>Pedosphaeraceae</taxon>
        <taxon>Pedosphaera</taxon>
    </lineage>
</organism>
<dbReference type="OrthoDB" id="9778145at2"/>
<dbReference type="InterPro" id="IPR001789">
    <property type="entry name" value="Sig_transdc_resp-reg_receiver"/>
</dbReference>
<dbReference type="EMBL" id="ABOX02000033">
    <property type="protein sequence ID" value="EEF59057.1"/>
    <property type="molecule type" value="Genomic_DNA"/>
</dbReference>
<keyword evidence="4" id="KW-1185">Reference proteome</keyword>
<evidence type="ECO:0000256" key="1">
    <source>
        <dbReference type="PROSITE-ProRule" id="PRU00169"/>
    </source>
</evidence>
<dbReference type="SMART" id="SM00448">
    <property type="entry name" value="REC"/>
    <property type="match status" value="1"/>
</dbReference>
<evidence type="ECO:0000259" key="2">
    <source>
        <dbReference type="PROSITE" id="PS50110"/>
    </source>
</evidence>
<dbReference type="Gene3D" id="3.40.50.2300">
    <property type="match status" value="1"/>
</dbReference>
<accession>B9XM64</accession>
<feature type="domain" description="Response regulatory" evidence="2">
    <location>
        <begin position="6"/>
        <end position="133"/>
    </location>
</feature>
<dbReference type="AlphaFoldDB" id="B9XM64"/>
<name>B9XM64_PEDPL</name>
<dbReference type="RefSeq" id="WP_007416903.1">
    <property type="nucleotide sequence ID" value="NZ_ABOX02000033.1"/>
</dbReference>
<dbReference type="InterPro" id="IPR011006">
    <property type="entry name" value="CheY-like_superfamily"/>
</dbReference>
<evidence type="ECO:0000313" key="3">
    <source>
        <dbReference type="EMBL" id="EEF59057.1"/>
    </source>
</evidence>
<protein>
    <submittedName>
        <fullName evidence="3">Response regulator receiver protein</fullName>
    </submittedName>
</protein>
<dbReference type="PROSITE" id="PS50110">
    <property type="entry name" value="RESPONSE_REGULATORY"/>
    <property type="match status" value="1"/>
</dbReference>
<sequence>MPQPIKVIVADDDEEDRLFLRECLHSTTNLRVFHELSNGSEVIDYLSGKKPFEDRNLHPFPEVLILDAIMPAIEANEILHWIKGHPVSGMKTIVFSGYPTSNIGAGYIKIGAHAFFYKTSDVNQLKTIAREIETLVTKASH</sequence>
<feature type="modified residue" description="4-aspartylphosphate" evidence="1">
    <location>
        <position position="67"/>
    </location>
</feature>
<proteinExistence type="predicted"/>
<dbReference type="GO" id="GO:0000160">
    <property type="term" value="P:phosphorelay signal transduction system"/>
    <property type="evidence" value="ECO:0007669"/>
    <property type="project" value="InterPro"/>
</dbReference>
<gene>
    <name evidence="3" type="ORF">Cflav_PD2184</name>
</gene>
<dbReference type="Pfam" id="PF00072">
    <property type="entry name" value="Response_reg"/>
    <property type="match status" value="1"/>
</dbReference>
<dbReference type="Proteomes" id="UP000003688">
    <property type="component" value="Unassembled WGS sequence"/>
</dbReference>
<reference evidence="3 4" key="1">
    <citation type="journal article" date="2011" name="J. Bacteriol.">
        <title>Genome sequence of 'Pedosphaera parvula' Ellin514, an aerobic Verrucomicrobial isolate from pasture soil.</title>
        <authorList>
            <person name="Kant R."/>
            <person name="van Passel M.W."/>
            <person name="Sangwan P."/>
            <person name="Palva A."/>
            <person name="Lucas S."/>
            <person name="Copeland A."/>
            <person name="Lapidus A."/>
            <person name="Glavina Del Rio T."/>
            <person name="Dalin E."/>
            <person name="Tice H."/>
            <person name="Bruce D."/>
            <person name="Goodwin L."/>
            <person name="Pitluck S."/>
            <person name="Chertkov O."/>
            <person name="Larimer F.W."/>
            <person name="Land M.L."/>
            <person name="Hauser L."/>
            <person name="Brettin T.S."/>
            <person name="Detter J.C."/>
            <person name="Han S."/>
            <person name="de Vos W.M."/>
            <person name="Janssen P.H."/>
            <person name="Smidt H."/>
        </authorList>
    </citation>
    <scope>NUCLEOTIDE SEQUENCE [LARGE SCALE GENOMIC DNA]</scope>
    <source>
        <strain evidence="3 4">Ellin514</strain>
    </source>
</reference>
<keyword evidence="1" id="KW-0597">Phosphoprotein</keyword>
<dbReference type="SUPFAM" id="SSF52172">
    <property type="entry name" value="CheY-like"/>
    <property type="match status" value="1"/>
</dbReference>